<dbReference type="Proteomes" id="UP000184139">
    <property type="component" value="Unassembled WGS sequence"/>
</dbReference>
<dbReference type="PROSITE" id="PS00075">
    <property type="entry name" value="DHFR_1"/>
    <property type="match status" value="1"/>
</dbReference>
<dbReference type="InterPro" id="IPR017925">
    <property type="entry name" value="DHFR_CS"/>
</dbReference>
<evidence type="ECO:0000256" key="8">
    <source>
        <dbReference type="PIRNR" id="PIRNR000194"/>
    </source>
</evidence>
<dbReference type="UniPathway" id="UPA00077">
    <property type="reaction ID" value="UER00158"/>
</dbReference>
<keyword evidence="6 8" id="KW-0560">Oxidoreductase</keyword>
<dbReference type="EC" id="1.5.1.3" evidence="3 8"/>
<dbReference type="PANTHER" id="PTHR48069:SF3">
    <property type="entry name" value="DIHYDROFOLATE REDUCTASE"/>
    <property type="match status" value="1"/>
</dbReference>
<evidence type="ECO:0000256" key="1">
    <source>
        <dbReference type="ARBA" id="ARBA00004903"/>
    </source>
</evidence>
<sequence>MPEVIIIVAIAENGVIGHQGTLPWHLPSDLRHFKETTLGAPIIMGRKTYDAIGKPLPGRDNIVLSRNPGRSIPGCLVVSSLAAALELCRSREKAFIIGGGDIFRIALPITDTIIVTVLERPVEGDVIFPSIDPDQFVVVSRQRYEREEPYEIIRYERVAG</sequence>
<comment type="similarity">
    <text evidence="2 8 9">Belongs to the dihydrofolate reductase family.</text>
</comment>
<proteinExistence type="inferred from homology"/>
<dbReference type="SUPFAM" id="SSF53597">
    <property type="entry name" value="Dihydrofolate reductase-like"/>
    <property type="match status" value="1"/>
</dbReference>
<dbReference type="InterPro" id="IPR001796">
    <property type="entry name" value="DHFR_dom"/>
</dbReference>
<evidence type="ECO:0000313" key="11">
    <source>
        <dbReference type="EMBL" id="SHH75007.1"/>
    </source>
</evidence>
<evidence type="ECO:0000256" key="9">
    <source>
        <dbReference type="RuleBase" id="RU004474"/>
    </source>
</evidence>
<dbReference type="Gene3D" id="3.40.430.10">
    <property type="entry name" value="Dihydrofolate Reductase, subunit A"/>
    <property type="match status" value="1"/>
</dbReference>
<dbReference type="InterPro" id="IPR024072">
    <property type="entry name" value="DHFR-like_dom_sf"/>
</dbReference>
<dbReference type="AlphaFoldDB" id="A0A1M5VIF4"/>
<dbReference type="STRING" id="1121409.SAMN02745124_01719"/>
<dbReference type="OrthoDB" id="9804315at2"/>
<dbReference type="InterPro" id="IPR012259">
    <property type="entry name" value="DHFR"/>
</dbReference>
<evidence type="ECO:0000259" key="10">
    <source>
        <dbReference type="PROSITE" id="PS51330"/>
    </source>
</evidence>
<feature type="domain" description="DHFR" evidence="10">
    <location>
        <begin position="3"/>
        <end position="157"/>
    </location>
</feature>
<dbReference type="GO" id="GO:0006730">
    <property type="term" value="P:one-carbon metabolic process"/>
    <property type="evidence" value="ECO:0007669"/>
    <property type="project" value="UniProtKB-KW"/>
</dbReference>
<dbReference type="Pfam" id="PF00186">
    <property type="entry name" value="DHFR_1"/>
    <property type="match status" value="1"/>
</dbReference>
<dbReference type="GO" id="GO:0046452">
    <property type="term" value="P:dihydrofolate metabolic process"/>
    <property type="evidence" value="ECO:0007669"/>
    <property type="project" value="TreeGrafter"/>
</dbReference>
<dbReference type="CDD" id="cd00209">
    <property type="entry name" value="DHFR"/>
    <property type="match status" value="1"/>
</dbReference>
<dbReference type="PROSITE" id="PS51330">
    <property type="entry name" value="DHFR_2"/>
    <property type="match status" value="1"/>
</dbReference>
<accession>A0A1M5VIF4</accession>
<evidence type="ECO:0000313" key="12">
    <source>
        <dbReference type="Proteomes" id="UP000184139"/>
    </source>
</evidence>
<evidence type="ECO:0000256" key="2">
    <source>
        <dbReference type="ARBA" id="ARBA00009539"/>
    </source>
</evidence>
<dbReference type="PRINTS" id="PR00070">
    <property type="entry name" value="DHFR"/>
</dbReference>
<keyword evidence="5 8" id="KW-0521">NADP</keyword>
<evidence type="ECO:0000256" key="7">
    <source>
        <dbReference type="ARBA" id="ARBA00025067"/>
    </source>
</evidence>
<evidence type="ECO:0000256" key="4">
    <source>
        <dbReference type="ARBA" id="ARBA00022563"/>
    </source>
</evidence>
<comment type="catalytic activity">
    <reaction evidence="8">
        <text>(6S)-5,6,7,8-tetrahydrofolate + NADP(+) = 7,8-dihydrofolate + NADPH + H(+)</text>
        <dbReference type="Rhea" id="RHEA:15009"/>
        <dbReference type="ChEBI" id="CHEBI:15378"/>
        <dbReference type="ChEBI" id="CHEBI:57451"/>
        <dbReference type="ChEBI" id="CHEBI:57453"/>
        <dbReference type="ChEBI" id="CHEBI:57783"/>
        <dbReference type="ChEBI" id="CHEBI:58349"/>
        <dbReference type="EC" id="1.5.1.3"/>
    </reaction>
</comment>
<dbReference type="GO" id="GO:0005829">
    <property type="term" value="C:cytosol"/>
    <property type="evidence" value="ECO:0007669"/>
    <property type="project" value="TreeGrafter"/>
</dbReference>
<keyword evidence="4 8" id="KW-0554">One-carbon metabolism</keyword>
<dbReference type="GO" id="GO:0046655">
    <property type="term" value="P:folic acid metabolic process"/>
    <property type="evidence" value="ECO:0007669"/>
    <property type="project" value="TreeGrafter"/>
</dbReference>
<dbReference type="PANTHER" id="PTHR48069">
    <property type="entry name" value="DIHYDROFOLATE REDUCTASE"/>
    <property type="match status" value="1"/>
</dbReference>
<reference evidence="11 12" key="1">
    <citation type="submission" date="2016-11" db="EMBL/GenBank/DDBJ databases">
        <authorList>
            <person name="Jaros S."/>
            <person name="Januszkiewicz K."/>
            <person name="Wedrychowicz H."/>
        </authorList>
    </citation>
    <scope>NUCLEOTIDE SEQUENCE [LARGE SCALE GENOMIC DNA]</scope>
    <source>
        <strain evidence="11 12">DSM 9705</strain>
    </source>
</reference>
<comment type="pathway">
    <text evidence="1 8">Cofactor biosynthesis; tetrahydrofolate biosynthesis; 5,6,7,8-tetrahydrofolate from 7,8-dihydrofolate: step 1/1.</text>
</comment>
<dbReference type="GO" id="GO:0050661">
    <property type="term" value="F:NADP binding"/>
    <property type="evidence" value="ECO:0007669"/>
    <property type="project" value="InterPro"/>
</dbReference>
<dbReference type="RefSeq" id="WP_073375175.1">
    <property type="nucleotide sequence ID" value="NZ_FQXS01000008.1"/>
</dbReference>
<dbReference type="PIRSF" id="PIRSF000194">
    <property type="entry name" value="DHFR"/>
    <property type="match status" value="1"/>
</dbReference>
<dbReference type="EMBL" id="FQXS01000008">
    <property type="protein sequence ID" value="SHH75007.1"/>
    <property type="molecule type" value="Genomic_DNA"/>
</dbReference>
<dbReference type="GO" id="GO:0046654">
    <property type="term" value="P:tetrahydrofolate biosynthetic process"/>
    <property type="evidence" value="ECO:0007669"/>
    <property type="project" value="UniProtKB-UniPathway"/>
</dbReference>
<comment type="function">
    <text evidence="7 8">Key enzyme in folate metabolism. Catalyzes an essential reaction for de novo glycine and purine synthesis, and for DNA precursor synthesis.</text>
</comment>
<evidence type="ECO:0000256" key="5">
    <source>
        <dbReference type="ARBA" id="ARBA00022857"/>
    </source>
</evidence>
<dbReference type="GO" id="GO:0004146">
    <property type="term" value="F:dihydrofolate reductase activity"/>
    <property type="evidence" value="ECO:0007669"/>
    <property type="project" value="UniProtKB-EC"/>
</dbReference>
<evidence type="ECO:0000256" key="3">
    <source>
        <dbReference type="ARBA" id="ARBA00012856"/>
    </source>
</evidence>
<keyword evidence="12" id="KW-1185">Reference proteome</keyword>
<protein>
    <recommendedName>
        <fullName evidence="3 8">Dihydrofolate reductase</fullName>
        <ecNumber evidence="3 8">1.5.1.3</ecNumber>
    </recommendedName>
</protein>
<name>A0A1M5VIF4_9BACT</name>
<gene>
    <name evidence="11" type="ORF">SAMN02745124_01719</name>
</gene>
<evidence type="ECO:0000256" key="6">
    <source>
        <dbReference type="ARBA" id="ARBA00023002"/>
    </source>
</evidence>
<organism evidence="11 12">
    <name type="scientific">Desulfofustis glycolicus DSM 9705</name>
    <dbReference type="NCBI Taxonomy" id="1121409"/>
    <lineage>
        <taxon>Bacteria</taxon>
        <taxon>Pseudomonadati</taxon>
        <taxon>Thermodesulfobacteriota</taxon>
        <taxon>Desulfobulbia</taxon>
        <taxon>Desulfobulbales</taxon>
        <taxon>Desulfocapsaceae</taxon>
        <taxon>Desulfofustis</taxon>
    </lineage>
</organism>